<keyword evidence="2 5" id="KW-0238">DNA-binding</keyword>
<comment type="caution">
    <text evidence="5">The sequence shown here is derived from an EMBL/GenBank/DDBJ whole genome shotgun (WGS) entry which is preliminary data.</text>
</comment>
<evidence type="ECO:0000259" key="4">
    <source>
        <dbReference type="PROSITE" id="PS01124"/>
    </source>
</evidence>
<protein>
    <submittedName>
        <fullName evidence="5">AraC-like DNA-binding protein</fullName>
    </submittedName>
</protein>
<dbReference type="Pfam" id="PF02311">
    <property type="entry name" value="AraC_binding"/>
    <property type="match status" value="1"/>
</dbReference>
<dbReference type="SMART" id="SM00342">
    <property type="entry name" value="HTH_ARAC"/>
    <property type="match status" value="1"/>
</dbReference>
<dbReference type="InterPro" id="IPR003313">
    <property type="entry name" value="AraC-bd"/>
</dbReference>
<dbReference type="Gene3D" id="2.60.120.10">
    <property type="entry name" value="Jelly Rolls"/>
    <property type="match status" value="1"/>
</dbReference>
<dbReference type="GO" id="GO:0043565">
    <property type="term" value="F:sequence-specific DNA binding"/>
    <property type="evidence" value="ECO:0007669"/>
    <property type="project" value="InterPro"/>
</dbReference>
<dbReference type="SUPFAM" id="SSF46689">
    <property type="entry name" value="Homeodomain-like"/>
    <property type="match status" value="2"/>
</dbReference>
<name>A0A2S3V0Z8_9HYPH</name>
<keyword evidence="3" id="KW-0804">Transcription</keyword>
<dbReference type="Proteomes" id="UP000236959">
    <property type="component" value="Unassembled WGS sequence"/>
</dbReference>
<dbReference type="InterPro" id="IPR009057">
    <property type="entry name" value="Homeodomain-like_sf"/>
</dbReference>
<dbReference type="Gene3D" id="1.10.10.60">
    <property type="entry name" value="Homeodomain-like"/>
    <property type="match status" value="1"/>
</dbReference>
<sequence length="268" mass="29096">MLTTMHRAERISSQLSGVNVVSIISDRSFPRHTHDEYGIGFMVSGGHESWSGRGHVEASTGDVITVNPGEVHDGLGRKGAPRQWKMLFLDLAIIGRYAETDRSGQEFTNPVLSDRQTCAAIAQAVTALSSPTEEEAFAEECLILALAAIGKVPVHRGKTGRPDYSWAVRCALDKIAAEADGALNLADLADAAGVSRFQLLRRFSAEVGTTPHNYLIQYRVNLARRKIRAGHPLAEAAVSSGFADQSHMTRAFVRQYGLSPGHFTKDIV</sequence>
<keyword evidence="1" id="KW-0805">Transcription regulation</keyword>
<dbReference type="InterPro" id="IPR018060">
    <property type="entry name" value="HTH_AraC"/>
</dbReference>
<evidence type="ECO:0000256" key="1">
    <source>
        <dbReference type="ARBA" id="ARBA00023015"/>
    </source>
</evidence>
<dbReference type="PANTHER" id="PTHR46796:SF2">
    <property type="entry name" value="TRANSCRIPTIONAL REGULATORY PROTEIN"/>
    <property type="match status" value="1"/>
</dbReference>
<dbReference type="AlphaFoldDB" id="A0A2S3V0Z8"/>
<accession>A0A2S3V0Z8</accession>
<dbReference type="Pfam" id="PF12833">
    <property type="entry name" value="HTH_18"/>
    <property type="match status" value="1"/>
</dbReference>
<dbReference type="PANTHER" id="PTHR46796">
    <property type="entry name" value="HTH-TYPE TRANSCRIPTIONAL ACTIVATOR RHAS-RELATED"/>
    <property type="match status" value="1"/>
</dbReference>
<feature type="domain" description="HTH araC/xylS-type" evidence="4">
    <location>
        <begin position="169"/>
        <end position="266"/>
    </location>
</feature>
<organism evidence="5 6">
    <name type="scientific">Roseibium marinum</name>
    <dbReference type="NCBI Taxonomy" id="281252"/>
    <lineage>
        <taxon>Bacteria</taxon>
        <taxon>Pseudomonadati</taxon>
        <taxon>Pseudomonadota</taxon>
        <taxon>Alphaproteobacteria</taxon>
        <taxon>Hyphomicrobiales</taxon>
        <taxon>Stappiaceae</taxon>
        <taxon>Roseibium</taxon>
    </lineage>
</organism>
<evidence type="ECO:0000313" key="5">
    <source>
        <dbReference type="EMBL" id="POF33644.1"/>
    </source>
</evidence>
<dbReference type="InterPro" id="IPR050204">
    <property type="entry name" value="AraC_XylS_family_regulators"/>
</dbReference>
<evidence type="ECO:0000313" key="6">
    <source>
        <dbReference type="Proteomes" id="UP000236959"/>
    </source>
</evidence>
<evidence type="ECO:0000256" key="2">
    <source>
        <dbReference type="ARBA" id="ARBA00023125"/>
    </source>
</evidence>
<evidence type="ECO:0000256" key="3">
    <source>
        <dbReference type="ARBA" id="ARBA00023163"/>
    </source>
</evidence>
<dbReference type="PROSITE" id="PS01124">
    <property type="entry name" value="HTH_ARAC_FAMILY_2"/>
    <property type="match status" value="1"/>
</dbReference>
<keyword evidence="6" id="KW-1185">Reference proteome</keyword>
<proteinExistence type="predicted"/>
<gene>
    <name evidence="5" type="ORF">CLV41_10193</name>
</gene>
<dbReference type="GO" id="GO:0003700">
    <property type="term" value="F:DNA-binding transcription factor activity"/>
    <property type="evidence" value="ECO:0007669"/>
    <property type="project" value="InterPro"/>
</dbReference>
<dbReference type="SUPFAM" id="SSF51215">
    <property type="entry name" value="Regulatory protein AraC"/>
    <property type="match status" value="1"/>
</dbReference>
<dbReference type="InterPro" id="IPR014710">
    <property type="entry name" value="RmlC-like_jellyroll"/>
</dbReference>
<reference evidence="5 6" key="1">
    <citation type="submission" date="2018-01" db="EMBL/GenBank/DDBJ databases">
        <title>Genomic Encyclopedia of Archaeal and Bacterial Type Strains, Phase II (KMG-II): from individual species to whole genera.</title>
        <authorList>
            <person name="Goeker M."/>
        </authorList>
    </citation>
    <scope>NUCLEOTIDE SEQUENCE [LARGE SCALE GENOMIC DNA]</scope>
    <source>
        <strain evidence="5 6">DSM 17023</strain>
    </source>
</reference>
<dbReference type="InterPro" id="IPR037923">
    <property type="entry name" value="HTH-like"/>
</dbReference>
<dbReference type="EMBL" id="PPCN01000001">
    <property type="protein sequence ID" value="POF33644.1"/>
    <property type="molecule type" value="Genomic_DNA"/>
</dbReference>